<accession>A0ABR0T492</accession>
<dbReference type="InterPro" id="IPR032710">
    <property type="entry name" value="NTF2-like_dom_sf"/>
</dbReference>
<comment type="caution">
    <text evidence="3">The sequence shown here is derived from an EMBL/GenBank/DDBJ whole genome shotgun (WGS) entry which is preliminary data.</text>
</comment>
<dbReference type="PANTHER" id="PTHR43539:SF68">
    <property type="entry name" value="FLAVIN-BINDING MONOOXYGENASE-LIKE PROTEIN (AFU_ORTHOLOGUE AFUA_4G09220)"/>
    <property type="match status" value="1"/>
</dbReference>
<dbReference type="Proteomes" id="UP001338125">
    <property type="component" value="Unassembled WGS sequence"/>
</dbReference>
<gene>
    <name evidence="3" type="ORF">PT974_01630</name>
</gene>
<dbReference type="Pfam" id="PF13738">
    <property type="entry name" value="Pyr_redox_3"/>
    <property type="match status" value="1"/>
</dbReference>
<evidence type="ECO:0000313" key="3">
    <source>
        <dbReference type="EMBL" id="KAK5999238.1"/>
    </source>
</evidence>
<keyword evidence="4" id="KW-1185">Reference proteome</keyword>
<sequence length="638" mass="70600">MATAQVDSLPVSEWNKTMPGSTDLKAATLPAPSEAAQSPDLDASKVATGVVDNLNKALSAADYEGASKLFYDQGYWRDHLALSWEFRTIQTPKAIAEFLKTCSGSRDGFRLKSTVLDTSSAGRVPAVVPLDAEGLLGIQFYFTFQTVVGAGQGLARLVDDNGTWKIYTFHTSLKELNDYPEGTYERRPAGVEHGAQLGRKNWVERRAAEVDLEDGSQPTVLILGAGQAGLTAAARFKMLGVNALIVDKNDRVGDNWRKRYHQLVLHDPVWYDHMPYVPFPPHWPIFTPKDKLAHFFESYASFLELNVWMKTEIVDTKYDESKGEWTVTLNRNKEDGSIETRTLHPRHIIQATGHSGKKNHPDLKGIESFKGDRISHSSEFQGAGPEGKGKKAVIVGSCNSAQDIAQDYAEKGYDVTLVQRTSTHVVSSKAITDIFLKGVYSEDGPPVEDGDMLIMGTPMPVLKTVQKQIVKLQRAHDKDMLEGLAKAGFNVDQGPDGAGLFFCYFQRGGGYYIDVGAAKLIADGRVKVKQGQEIDQVLPHGLRFADGSELEADEIVLATGYQNMRTATRQLFGDDVADRVGDVWGLSEEGEHRIMWQKSGHPGFWYHGGNLALCRHYSRLLALQIKALEEGLYKYDEK</sequence>
<dbReference type="SUPFAM" id="SSF54427">
    <property type="entry name" value="NTF2-like"/>
    <property type="match status" value="1"/>
</dbReference>
<evidence type="ECO:0000256" key="1">
    <source>
        <dbReference type="ARBA" id="ARBA00023002"/>
    </source>
</evidence>
<protein>
    <submittedName>
        <fullName evidence="3">Indole-3-pyruvate monooxygenase YUCCA1-like protein</fullName>
    </submittedName>
</protein>
<proteinExistence type="predicted"/>
<organism evidence="3 4">
    <name type="scientific">Cladobotryum mycophilum</name>
    <dbReference type="NCBI Taxonomy" id="491253"/>
    <lineage>
        <taxon>Eukaryota</taxon>
        <taxon>Fungi</taxon>
        <taxon>Dikarya</taxon>
        <taxon>Ascomycota</taxon>
        <taxon>Pezizomycotina</taxon>
        <taxon>Sordariomycetes</taxon>
        <taxon>Hypocreomycetidae</taxon>
        <taxon>Hypocreales</taxon>
        <taxon>Hypocreaceae</taxon>
        <taxon>Cladobotryum</taxon>
    </lineage>
</organism>
<dbReference type="PRINTS" id="PR00411">
    <property type="entry name" value="PNDRDTASEI"/>
</dbReference>
<dbReference type="SUPFAM" id="SSF51905">
    <property type="entry name" value="FAD/NAD(P)-binding domain"/>
    <property type="match status" value="1"/>
</dbReference>
<dbReference type="PANTHER" id="PTHR43539">
    <property type="entry name" value="FLAVIN-BINDING MONOOXYGENASE-LIKE PROTEIN (AFU_ORTHOLOGUE AFUA_4G09220)"/>
    <property type="match status" value="1"/>
</dbReference>
<keyword evidence="1" id="KW-0560">Oxidoreductase</keyword>
<evidence type="ECO:0000256" key="2">
    <source>
        <dbReference type="SAM" id="MobiDB-lite"/>
    </source>
</evidence>
<dbReference type="Gene3D" id="3.50.50.60">
    <property type="entry name" value="FAD/NAD(P)-binding domain"/>
    <property type="match status" value="2"/>
</dbReference>
<feature type="region of interest" description="Disordered" evidence="2">
    <location>
        <begin position="1"/>
        <end position="39"/>
    </location>
</feature>
<name>A0ABR0T492_9HYPO</name>
<dbReference type="InterPro" id="IPR050982">
    <property type="entry name" value="Auxin_biosynth/cation_transpt"/>
</dbReference>
<reference evidence="3 4" key="1">
    <citation type="submission" date="2024-01" db="EMBL/GenBank/DDBJ databases">
        <title>Complete genome of Cladobotryum mycophilum ATHUM6906.</title>
        <authorList>
            <person name="Christinaki A.C."/>
            <person name="Myridakis A.I."/>
            <person name="Kouvelis V.N."/>
        </authorList>
    </citation>
    <scope>NUCLEOTIDE SEQUENCE [LARGE SCALE GENOMIC DNA]</scope>
    <source>
        <strain evidence="3 4">ATHUM6906</strain>
    </source>
</reference>
<dbReference type="InterPro" id="IPR036188">
    <property type="entry name" value="FAD/NAD-bd_sf"/>
</dbReference>
<dbReference type="EMBL" id="JAVFKD010000001">
    <property type="protein sequence ID" value="KAK5999238.1"/>
    <property type="molecule type" value="Genomic_DNA"/>
</dbReference>
<evidence type="ECO:0000313" key="4">
    <source>
        <dbReference type="Proteomes" id="UP001338125"/>
    </source>
</evidence>